<keyword evidence="6" id="KW-0413">Isomerase</keyword>
<accession>A0AAD0EUB3</accession>
<dbReference type="GO" id="GO:0005524">
    <property type="term" value="F:ATP binding"/>
    <property type="evidence" value="ECO:0007669"/>
    <property type="project" value="UniProtKB-UniRule"/>
</dbReference>
<evidence type="ECO:0000256" key="3">
    <source>
        <dbReference type="ARBA" id="ARBA00022801"/>
    </source>
</evidence>
<comment type="similarity">
    <text evidence="1">Belongs to the helicase family. UvrD subfamily.</text>
</comment>
<evidence type="ECO:0000256" key="8">
    <source>
        <dbReference type="ARBA" id="ARBA00034808"/>
    </source>
</evidence>
<evidence type="ECO:0000256" key="9">
    <source>
        <dbReference type="ARBA" id="ARBA00048988"/>
    </source>
</evidence>
<dbReference type="InterPro" id="IPR000212">
    <property type="entry name" value="DNA_helicase_UvrD/REP"/>
</dbReference>
<evidence type="ECO:0000313" key="13">
    <source>
        <dbReference type="Proteomes" id="UP000224056"/>
    </source>
</evidence>
<dbReference type="InterPro" id="IPR014017">
    <property type="entry name" value="DNA_helicase_UvrD-like_C"/>
</dbReference>
<dbReference type="Pfam" id="PF00580">
    <property type="entry name" value="UvrD-helicase"/>
    <property type="match status" value="1"/>
</dbReference>
<dbReference type="EC" id="5.6.2.4" evidence="8"/>
<dbReference type="PROSITE" id="PS51198">
    <property type="entry name" value="UVRD_HELICASE_ATP_BIND"/>
    <property type="match status" value="1"/>
</dbReference>
<dbReference type="InterPro" id="IPR014016">
    <property type="entry name" value="UvrD-like_ATP-bd"/>
</dbReference>
<dbReference type="InterPro" id="IPR013986">
    <property type="entry name" value="DExx_box_DNA_helicase_dom_sf"/>
</dbReference>
<dbReference type="PANTHER" id="PTHR11070:SF69">
    <property type="entry name" value="ATP-DEPENDENT DNA HELICASE UVRD2"/>
    <property type="match status" value="1"/>
</dbReference>
<organism evidence="12 13">
    <name type="scientific">Bifidobacterium asteroides DSM 20089</name>
    <dbReference type="NCBI Taxonomy" id="1437594"/>
    <lineage>
        <taxon>Bacteria</taxon>
        <taxon>Bacillati</taxon>
        <taxon>Actinomycetota</taxon>
        <taxon>Actinomycetes</taxon>
        <taxon>Bifidobacteriales</taxon>
        <taxon>Bifidobacteriaceae</taxon>
        <taxon>Bifidobacterium</taxon>
    </lineage>
</organism>
<feature type="binding site" evidence="10">
    <location>
        <begin position="31"/>
        <end position="38"/>
    </location>
    <ligand>
        <name>ATP</name>
        <dbReference type="ChEBI" id="CHEBI:30616"/>
    </ligand>
</feature>
<comment type="catalytic activity">
    <reaction evidence="7">
        <text>Couples ATP hydrolysis with the unwinding of duplex DNA by translocating in the 3'-5' direction.</text>
        <dbReference type="EC" id="5.6.2.4"/>
    </reaction>
</comment>
<evidence type="ECO:0000256" key="4">
    <source>
        <dbReference type="ARBA" id="ARBA00022806"/>
    </source>
</evidence>
<dbReference type="Proteomes" id="UP000224056">
    <property type="component" value="Chromosome"/>
</dbReference>
<dbReference type="InterPro" id="IPR027417">
    <property type="entry name" value="P-loop_NTPase"/>
</dbReference>
<dbReference type="EMBL" id="CP017696">
    <property type="protein sequence ID" value="ATO41029.1"/>
    <property type="molecule type" value="Genomic_DNA"/>
</dbReference>
<keyword evidence="3 10" id="KW-0378">Hydrolase</keyword>
<reference evidence="12 13" key="1">
    <citation type="submission" date="2016-10" db="EMBL/GenBank/DDBJ databases">
        <title>The whole genome sequencing and assembly of B. asteroides DSM 20089 strain.</title>
        <authorList>
            <person name="Lee Y.-J."/>
            <person name="Park M.-K."/>
            <person name="Yi H."/>
            <person name="Bahn Y.-S."/>
            <person name="Kim J.F."/>
            <person name="Lee D.-W."/>
        </authorList>
    </citation>
    <scope>NUCLEOTIDE SEQUENCE [LARGE SCALE GENOMIC DNA]</scope>
    <source>
        <strain evidence="12 13">DSM 20089</strain>
    </source>
</reference>
<sequence>MHEDEERLLEGLDPAQRQAATVLDGPVRIVAGAGAGKTRTITRRMAYACASGSWEPSRTLAVTFSVRAAAEMRDRLTKLGVSASLQAATFHSAALHQLRRVWPQVSETYPPDLIEDVGPLVSSTYQRVCGQEADPGQVRDLTAEINWAKVGLIAPQDYVRVCSASHRLPPAGLEADRMADLYTVFEKSKAAHNQMDFNDILLLVCHILEEGGQAAADIRDRIGWLTVDEYQDVSPLQHRLLKLWLNGRQNLCVVGDPAQTIYSFAGATSYYLLNFPQEFPGIKADLDLSTDYRSTGRVVHYANGILARSPVRDDYLKLTSARPEGSRVAMTRYEDDGDEAGAVASRISSMIKKGARPGQFAILTRINAQQTLVCRALHERGIGYRVRTESGWQNQSVNLSKQEVLEQLEGGMGQGRVTVSTIHAAKGLEFTHVFIVGCAEGLIPFGSPPEGDVLEEERRLMYVGVTRAEDTLHLSYAEHKDGSAFVRRTPSRFIHR</sequence>
<gene>
    <name evidence="12" type="ORF">BA20089_01715</name>
</gene>
<dbReference type="GO" id="GO:0000725">
    <property type="term" value="P:recombinational repair"/>
    <property type="evidence" value="ECO:0007669"/>
    <property type="project" value="TreeGrafter"/>
</dbReference>
<keyword evidence="2 10" id="KW-0547">Nucleotide-binding</keyword>
<dbReference type="Gene3D" id="1.10.10.160">
    <property type="match status" value="1"/>
</dbReference>
<evidence type="ECO:0000256" key="10">
    <source>
        <dbReference type="PROSITE-ProRule" id="PRU00560"/>
    </source>
</evidence>
<dbReference type="Pfam" id="PF13361">
    <property type="entry name" value="UvrD_C"/>
    <property type="match status" value="2"/>
</dbReference>
<dbReference type="RefSeq" id="WP_033510965.1">
    <property type="nucleotide sequence ID" value="NZ_CP017696.1"/>
</dbReference>
<evidence type="ECO:0000256" key="6">
    <source>
        <dbReference type="ARBA" id="ARBA00023235"/>
    </source>
</evidence>
<dbReference type="CDD" id="cd17932">
    <property type="entry name" value="DEXQc_UvrD"/>
    <property type="match status" value="1"/>
</dbReference>
<dbReference type="AlphaFoldDB" id="A0AAD0EUB3"/>
<evidence type="ECO:0000259" key="11">
    <source>
        <dbReference type="PROSITE" id="PS51198"/>
    </source>
</evidence>
<dbReference type="GO" id="GO:0043138">
    <property type="term" value="F:3'-5' DNA helicase activity"/>
    <property type="evidence" value="ECO:0007669"/>
    <property type="project" value="UniProtKB-EC"/>
</dbReference>
<dbReference type="Gene3D" id="3.40.50.300">
    <property type="entry name" value="P-loop containing nucleotide triphosphate hydrolases"/>
    <property type="match status" value="3"/>
</dbReference>
<evidence type="ECO:0000256" key="7">
    <source>
        <dbReference type="ARBA" id="ARBA00034617"/>
    </source>
</evidence>
<keyword evidence="4 10" id="KW-0347">Helicase</keyword>
<keyword evidence="5 10" id="KW-0067">ATP-binding</keyword>
<protein>
    <recommendedName>
        <fullName evidence="8">DNA 3'-5' helicase</fullName>
        <ecNumber evidence="8">5.6.2.4</ecNumber>
    </recommendedName>
</protein>
<dbReference type="GeneID" id="93050093"/>
<evidence type="ECO:0000256" key="2">
    <source>
        <dbReference type="ARBA" id="ARBA00022741"/>
    </source>
</evidence>
<dbReference type="GO" id="GO:0003677">
    <property type="term" value="F:DNA binding"/>
    <property type="evidence" value="ECO:0007669"/>
    <property type="project" value="UniProtKB-KW"/>
</dbReference>
<name>A0AAD0EUB3_9BIFI</name>
<feature type="domain" description="UvrD-like helicase ATP-binding" evidence="11">
    <location>
        <begin position="10"/>
        <end position="295"/>
    </location>
</feature>
<dbReference type="SUPFAM" id="SSF52540">
    <property type="entry name" value="P-loop containing nucleoside triphosphate hydrolases"/>
    <property type="match status" value="1"/>
</dbReference>
<dbReference type="GO" id="GO:0016787">
    <property type="term" value="F:hydrolase activity"/>
    <property type="evidence" value="ECO:0007669"/>
    <property type="project" value="UniProtKB-UniRule"/>
</dbReference>
<proteinExistence type="inferred from homology"/>
<dbReference type="CDD" id="cd18807">
    <property type="entry name" value="SF1_C_UvrD"/>
    <property type="match status" value="1"/>
</dbReference>
<evidence type="ECO:0000313" key="12">
    <source>
        <dbReference type="EMBL" id="ATO41029.1"/>
    </source>
</evidence>
<dbReference type="PANTHER" id="PTHR11070">
    <property type="entry name" value="UVRD / RECB / PCRA DNA HELICASE FAMILY MEMBER"/>
    <property type="match status" value="1"/>
</dbReference>
<comment type="catalytic activity">
    <reaction evidence="9">
        <text>ATP + H2O = ADP + phosphate + H(+)</text>
        <dbReference type="Rhea" id="RHEA:13065"/>
        <dbReference type="ChEBI" id="CHEBI:15377"/>
        <dbReference type="ChEBI" id="CHEBI:15378"/>
        <dbReference type="ChEBI" id="CHEBI:30616"/>
        <dbReference type="ChEBI" id="CHEBI:43474"/>
        <dbReference type="ChEBI" id="CHEBI:456216"/>
        <dbReference type="EC" id="5.6.2.4"/>
    </reaction>
</comment>
<evidence type="ECO:0000256" key="5">
    <source>
        <dbReference type="ARBA" id="ARBA00022840"/>
    </source>
</evidence>
<evidence type="ECO:0000256" key="1">
    <source>
        <dbReference type="ARBA" id="ARBA00009922"/>
    </source>
</evidence>